<name>A0A6M3IFH1_9ZZZZ</name>
<organism evidence="1">
    <name type="scientific">viral metagenome</name>
    <dbReference type="NCBI Taxonomy" id="1070528"/>
    <lineage>
        <taxon>unclassified sequences</taxon>
        <taxon>metagenomes</taxon>
        <taxon>organismal metagenomes</taxon>
    </lineage>
</organism>
<accession>A0A6M3IFH1</accession>
<proteinExistence type="predicted"/>
<sequence length="151" mass="16293">MVDDVPVLQGKMVVDNSPGDLPAVPGFNVSVPVTSLKEREIAVLGTKMMFLLPDSRFSSHDFNPAYATGYGDSVFCGVYPLPFEQFEDALAGDSIPSCNRNHGFQLDHVGVYNVNLLFDGQSNSLFHGFTPPNGMRKSTLCADSCQGVSIT</sequence>
<protein>
    <submittedName>
        <fullName evidence="1">Uncharacterized protein</fullName>
    </submittedName>
</protein>
<reference evidence="1" key="1">
    <citation type="submission" date="2020-03" db="EMBL/GenBank/DDBJ databases">
        <title>The deep terrestrial virosphere.</title>
        <authorList>
            <person name="Holmfeldt K."/>
            <person name="Nilsson E."/>
            <person name="Simone D."/>
            <person name="Lopez-Fernandez M."/>
            <person name="Wu X."/>
            <person name="de Brujin I."/>
            <person name="Lundin D."/>
            <person name="Andersson A."/>
            <person name="Bertilsson S."/>
            <person name="Dopson M."/>
        </authorList>
    </citation>
    <scope>NUCLEOTIDE SEQUENCE</scope>
    <source>
        <strain evidence="1">MM415B01910</strain>
    </source>
</reference>
<gene>
    <name evidence="1" type="ORF">MM415B01910_0002</name>
</gene>
<dbReference type="AlphaFoldDB" id="A0A6M3IFH1"/>
<dbReference type="EMBL" id="MT141204">
    <property type="protein sequence ID" value="QJA56169.1"/>
    <property type="molecule type" value="Genomic_DNA"/>
</dbReference>
<evidence type="ECO:0000313" key="1">
    <source>
        <dbReference type="EMBL" id="QJA56169.1"/>
    </source>
</evidence>